<organism evidence="1">
    <name type="scientific">Bracoviriform facetosae</name>
    <dbReference type="NCBI Taxonomy" id="2083300"/>
    <lineage>
        <taxon>Viruses</taxon>
        <taxon>Viruses incertae sedis</taxon>
        <taxon>Polydnaviriformidae</taxon>
        <taxon>Bracoviriform</taxon>
    </lineage>
</organism>
<reference evidence="1" key="1">
    <citation type="submission" date="2013-06" db="EMBL/GenBank/DDBJ databases">
        <title>Bracovirus Evolution: Comparative Genomics of Multiple Viral and Proviral Genomes.</title>
        <authorList>
            <person name="Desjardins C.A."/>
            <person name="Gundersen-Rindal D.E."/>
            <person name="Hostetler J.B."/>
            <person name="Tallon L.J."/>
            <person name="Utterback T.R."/>
            <person name="Fuester R.W."/>
            <person name="Schatz M.C."/>
            <person name="Pedroni M.J."/>
            <person name="Fadrosh D.W."/>
            <person name="Haas B.J."/>
            <person name="Toms B.S."/>
            <person name="Chen D."/>
            <person name="Nene V."/>
        </authorList>
    </citation>
    <scope>NUCLEOTIDE SEQUENCE</scope>
</reference>
<evidence type="ECO:0000313" key="1">
    <source>
        <dbReference type="EMBL" id="AGO14493.1"/>
    </source>
</evidence>
<name>R9XLS1_9VIRU</name>
<protein>
    <submittedName>
        <fullName evidence="1">Uncharacterized protein</fullName>
    </submittedName>
</protein>
<proteinExistence type="predicted"/>
<accession>R9XLS1</accession>
<gene>
    <name evidence="1" type="ORF">CsmBV2.3</name>
</gene>
<sequence>MSFKVAVVLFAMIVVTHCSHNVPPRRIWRRERREAPSIVIGNVDNQMRNNFVIGGSGSIPPGSQVVGGSVLTQTNNEYVTISETGKLVVVMPDVILQPEPLTVPGLNDAEVRQLLNLTPAQKNGMIIINLRQSLSILGEYCERIAQKVDKAIVEKTGNLENASESSYRNHIDENMWYIELKSYLDEVSSNQSDLDELINKIKVGDTISDLKVSRARRLMKNLLKSHLRMTRQSQTILNSSS</sequence>
<dbReference type="EMBL" id="EF710642">
    <property type="protein sequence ID" value="AGO14493.1"/>
    <property type="molecule type" value="Genomic_DNA"/>
</dbReference>